<dbReference type="PRINTS" id="PR01264">
    <property type="entry name" value="MECHCHANNEL"/>
</dbReference>
<dbReference type="HAMAP" id="MF_00115">
    <property type="entry name" value="MscL"/>
    <property type="match status" value="1"/>
</dbReference>
<evidence type="ECO:0000256" key="2">
    <source>
        <dbReference type="ARBA" id="ARBA00022448"/>
    </source>
</evidence>
<feature type="transmembrane region" description="Helical" evidence="9">
    <location>
        <begin position="12"/>
        <end position="31"/>
    </location>
</feature>
<accession>A0A5B9DL66</accession>
<keyword evidence="2 9" id="KW-0813">Transport</keyword>
<keyword evidence="6 9" id="KW-0406">Ion transport</keyword>
<comment type="function">
    <text evidence="9">Channel that opens in response to stretch forces in the membrane lipid bilayer. May participate in the regulation of osmotic pressure changes within the cell.</text>
</comment>
<keyword evidence="7 9" id="KW-0472">Membrane</keyword>
<sequence length="187" mass="19495">MFKEFRDFAIKGNAIDLAIGVIIGAAFGAIVSSIVDDIFMPIIGLILNGVDFSNLFIVLNNPNNVPVPSLAAARATGVATLNIGLFINAVVKFVIIAFVLFLVVKGINSLKREEKKEEAAAPAAPSKEELLLTEIRDAIKEQGTPRTAALAAPRAASTSTPAAAPKAAAAKPAARKPAARKPAKPTE</sequence>
<evidence type="ECO:0000256" key="1">
    <source>
        <dbReference type="ARBA" id="ARBA00004141"/>
    </source>
</evidence>
<dbReference type="SUPFAM" id="SSF81330">
    <property type="entry name" value="Gated mechanosensitive channel"/>
    <property type="match status" value="1"/>
</dbReference>
<dbReference type="PANTHER" id="PTHR30266">
    <property type="entry name" value="MECHANOSENSITIVE CHANNEL MSCL"/>
    <property type="match status" value="1"/>
</dbReference>
<keyword evidence="3 9" id="KW-1003">Cell membrane</keyword>
<dbReference type="KEGG" id="yti:FNA67_04070"/>
<comment type="subcellular location">
    <subcellularLocation>
        <location evidence="9">Cell inner membrane</location>
        <topology evidence="9">Multi-pass membrane protein</topology>
    </subcellularLocation>
    <subcellularLocation>
        <location evidence="1">Membrane</location>
        <topology evidence="1">Multi-pass membrane protein</topology>
    </subcellularLocation>
</comment>
<keyword evidence="12" id="KW-1185">Reference proteome</keyword>
<protein>
    <recommendedName>
        <fullName evidence="9">Large-conductance mechanosensitive channel</fullName>
    </recommendedName>
</protein>
<dbReference type="NCBIfam" id="NF001843">
    <property type="entry name" value="PRK00567.1-4"/>
    <property type="match status" value="1"/>
</dbReference>
<dbReference type="Proteomes" id="UP000321062">
    <property type="component" value="Chromosome"/>
</dbReference>
<dbReference type="AlphaFoldDB" id="A0A5B9DL66"/>
<dbReference type="InterPro" id="IPR037673">
    <property type="entry name" value="MSC/AndL"/>
</dbReference>
<organism evidence="11 12">
    <name type="scientific">Paradevosia tibetensis</name>
    <dbReference type="NCBI Taxonomy" id="1447062"/>
    <lineage>
        <taxon>Bacteria</taxon>
        <taxon>Pseudomonadati</taxon>
        <taxon>Pseudomonadota</taxon>
        <taxon>Alphaproteobacteria</taxon>
        <taxon>Hyphomicrobiales</taxon>
        <taxon>Devosiaceae</taxon>
        <taxon>Paradevosia</taxon>
    </lineage>
</organism>
<evidence type="ECO:0000256" key="10">
    <source>
        <dbReference type="SAM" id="MobiDB-lite"/>
    </source>
</evidence>
<evidence type="ECO:0000256" key="3">
    <source>
        <dbReference type="ARBA" id="ARBA00022475"/>
    </source>
</evidence>
<evidence type="ECO:0000256" key="6">
    <source>
        <dbReference type="ARBA" id="ARBA00023065"/>
    </source>
</evidence>
<feature type="transmembrane region" description="Helical" evidence="9">
    <location>
        <begin position="79"/>
        <end position="104"/>
    </location>
</feature>
<dbReference type="NCBIfam" id="TIGR00220">
    <property type="entry name" value="mscL"/>
    <property type="match status" value="1"/>
</dbReference>
<keyword evidence="4 9" id="KW-0812">Transmembrane</keyword>
<evidence type="ECO:0000256" key="7">
    <source>
        <dbReference type="ARBA" id="ARBA00023136"/>
    </source>
</evidence>
<feature type="region of interest" description="Disordered" evidence="10">
    <location>
        <begin position="143"/>
        <end position="187"/>
    </location>
</feature>
<dbReference type="Pfam" id="PF01741">
    <property type="entry name" value="MscL"/>
    <property type="match status" value="1"/>
</dbReference>
<dbReference type="InterPro" id="IPR036019">
    <property type="entry name" value="MscL_channel"/>
</dbReference>
<dbReference type="InterPro" id="IPR001185">
    <property type="entry name" value="MS_channel"/>
</dbReference>
<comment type="subunit">
    <text evidence="9">Homopentamer.</text>
</comment>
<dbReference type="EMBL" id="CP041690">
    <property type="protein sequence ID" value="QEE19399.1"/>
    <property type="molecule type" value="Genomic_DNA"/>
</dbReference>
<keyword evidence="5 9" id="KW-1133">Transmembrane helix</keyword>
<dbReference type="GO" id="GO:0008381">
    <property type="term" value="F:mechanosensitive monoatomic ion channel activity"/>
    <property type="evidence" value="ECO:0007669"/>
    <property type="project" value="UniProtKB-UniRule"/>
</dbReference>
<comment type="similarity">
    <text evidence="9">Belongs to the MscL family.</text>
</comment>
<feature type="compositionally biased region" description="Low complexity" evidence="10">
    <location>
        <begin position="144"/>
        <end position="172"/>
    </location>
</feature>
<evidence type="ECO:0000256" key="5">
    <source>
        <dbReference type="ARBA" id="ARBA00022989"/>
    </source>
</evidence>
<keyword evidence="9" id="KW-0997">Cell inner membrane</keyword>
<evidence type="ECO:0000256" key="9">
    <source>
        <dbReference type="HAMAP-Rule" id="MF_00115"/>
    </source>
</evidence>
<evidence type="ECO:0000256" key="8">
    <source>
        <dbReference type="ARBA" id="ARBA00023303"/>
    </source>
</evidence>
<dbReference type="NCBIfam" id="NF010557">
    <property type="entry name" value="PRK13952.1"/>
    <property type="match status" value="1"/>
</dbReference>
<dbReference type="PANTHER" id="PTHR30266:SF2">
    <property type="entry name" value="LARGE-CONDUCTANCE MECHANOSENSITIVE CHANNEL"/>
    <property type="match status" value="1"/>
</dbReference>
<dbReference type="Gene3D" id="1.10.1200.120">
    <property type="entry name" value="Large-conductance mechanosensitive channel, MscL, domain 1"/>
    <property type="match status" value="1"/>
</dbReference>
<reference evidence="11 12" key="1">
    <citation type="journal article" date="2015" name="Int. J. Syst. Evol. Microbiol.">
        <title>Youhaiella tibetensis gen. nov., sp. nov., isolated from subsurface sediment.</title>
        <authorList>
            <person name="Wang Y.X."/>
            <person name="Huang F.Q."/>
            <person name="Nogi Y."/>
            <person name="Pang S.J."/>
            <person name="Wang P.K."/>
            <person name="Lv J."/>
        </authorList>
    </citation>
    <scope>NUCLEOTIDE SEQUENCE [LARGE SCALE GENOMIC DNA]</scope>
    <source>
        <strain evidence="12">fig4</strain>
    </source>
</reference>
<gene>
    <name evidence="9 11" type="primary">mscL</name>
    <name evidence="11" type="ORF">FNA67_04070</name>
</gene>
<proteinExistence type="inferred from homology"/>
<feature type="compositionally biased region" description="Basic residues" evidence="10">
    <location>
        <begin position="173"/>
        <end position="187"/>
    </location>
</feature>
<evidence type="ECO:0000313" key="11">
    <source>
        <dbReference type="EMBL" id="QEE19399.1"/>
    </source>
</evidence>
<feature type="transmembrane region" description="Helical" evidence="9">
    <location>
        <begin position="38"/>
        <end position="59"/>
    </location>
</feature>
<name>A0A5B9DL66_9HYPH</name>
<evidence type="ECO:0000313" key="12">
    <source>
        <dbReference type="Proteomes" id="UP000321062"/>
    </source>
</evidence>
<evidence type="ECO:0000256" key="4">
    <source>
        <dbReference type="ARBA" id="ARBA00022692"/>
    </source>
</evidence>
<dbReference type="GO" id="GO:0005886">
    <property type="term" value="C:plasma membrane"/>
    <property type="evidence" value="ECO:0007669"/>
    <property type="project" value="UniProtKB-SubCell"/>
</dbReference>
<keyword evidence="8 9" id="KW-0407">Ion channel</keyword>